<dbReference type="InterPro" id="IPR011063">
    <property type="entry name" value="TilS/TtcA_N"/>
</dbReference>
<evidence type="ECO:0000313" key="16">
    <source>
        <dbReference type="EMBL" id="HGK24392.1"/>
    </source>
</evidence>
<proteinExistence type="predicted"/>
<keyword evidence="16" id="KW-0378">Hydrolase</keyword>
<comment type="cofactor">
    <cofactor evidence="2">
        <name>[4Fe-4S] cluster</name>
        <dbReference type="ChEBI" id="CHEBI:49883"/>
    </cofactor>
</comment>
<evidence type="ECO:0000256" key="7">
    <source>
        <dbReference type="ARBA" id="ARBA00022833"/>
    </source>
</evidence>
<dbReference type="GO" id="GO:0005524">
    <property type="term" value="F:ATP binding"/>
    <property type="evidence" value="ECO:0007669"/>
    <property type="project" value="UniProtKB-KW"/>
</dbReference>
<dbReference type="InterPro" id="IPR014729">
    <property type="entry name" value="Rossmann-like_a/b/a_fold"/>
</dbReference>
<dbReference type="Pfam" id="PF01171">
    <property type="entry name" value="ATP_bind_3"/>
    <property type="match status" value="1"/>
</dbReference>
<evidence type="ECO:0000256" key="4">
    <source>
        <dbReference type="ARBA" id="ARBA00022679"/>
    </source>
</evidence>
<dbReference type="PANTHER" id="PTHR11807:SF27">
    <property type="entry name" value="TRNA-5-METHYLURIDINE(54) 2-SULFURTRANSFERASE"/>
    <property type="match status" value="1"/>
</dbReference>
<evidence type="ECO:0000256" key="13">
    <source>
        <dbReference type="PIRSR" id="PIRSR004976-51"/>
    </source>
</evidence>
<feature type="domain" description="tRNA(Ile)-lysidine/2-thiocytidine synthase N-terminal" evidence="14">
    <location>
        <begin position="49"/>
        <end position="223"/>
    </location>
</feature>
<feature type="binding site" evidence="13">
    <location>
        <begin position="53"/>
        <end position="55"/>
    </location>
    <ligand>
        <name>ATP</name>
        <dbReference type="ChEBI" id="CHEBI:30616"/>
    </ligand>
</feature>
<organism evidence="16">
    <name type="scientific">Dictyoglomus thermophilum</name>
    <dbReference type="NCBI Taxonomy" id="14"/>
    <lineage>
        <taxon>Bacteria</taxon>
        <taxon>Pseudomonadati</taxon>
        <taxon>Dictyoglomota</taxon>
        <taxon>Dictyoglomia</taxon>
        <taxon>Dictyoglomales</taxon>
        <taxon>Dictyoglomaceae</taxon>
        <taxon>Dictyoglomus</taxon>
    </lineage>
</organism>
<evidence type="ECO:0000256" key="6">
    <source>
        <dbReference type="ARBA" id="ARBA00022741"/>
    </source>
</evidence>
<reference evidence="16" key="1">
    <citation type="journal article" date="2020" name="mSystems">
        <title>Genome- and Community-Level Interaction Insights into Carbon Utilization and Element Cycling Functions of Hydrothermarchaeota in Hydrothermal Sediment.</title>
        <authorList>
            <person name="Zhou Z."/>
            <person name="Liu Y."/>
            <person name="Xu W."/>
            <person name="Pan J."/>
            <person name="Luo Z.H."/>
            <person name="Li M."/>
        </authorList>
    </citation>
    <scope>NUCLEOTIDE SEQUENCE [LARGE SCALE GENOMIC DNA]</scope>
    <source>
        <strain evidence="16">SpSt-70</strain>
    </source>
</reference>
<feature type="binding site" evidence="13">
    <location>
        <position position="161"/>
    </location>
    <ligand>
        <name>ATP</name>
        <dbReference type="ChEBI" id="CHEBI:30616"/>
    </ligand>
</feature>
<evidence type="ECO:0000256" key="1">
    <source>
        <dbReference type="ARBA" id="ARBA00001946"/>
    </source>
</evidence>
<comment type="caution">
    <text evidence="16">The sequence shown here is derived from an EMBL/GenBank/DDBJ whole genome shotgun (WGS) entry which is preliminary data.</text>
</comment>
<gene>
    <name evidence="16" type="ORF">ENU78_08220</name>
</gene>
<dbReference type="GO" id="GO:0016787">
    <property type="term" value="F:hydrolase activity"/>
    <property type="evidence" value="ECO:0007669"/>
    <property type="project" value="UniProtKB-KW"/>
</dbReference>
<feature type="binding site" evidence="13">
    <location>
        <position position="59"/>
    </location>
    <ligand>
        <name>ATP</name>
        <dbReference type="ChEBI" id="CHEBI:30616"/>
    </ligand>
</feature>
<dbReference type="InterPro" id="IPR054306">
    <property type="entry name" value="TtuA-like_LIM_N"/>
</dbReference>
<evidence type="ECO:0000256" key="8">
    <source>
        <dbReference type="ARBA" id="ARBA00022840"/>
    </source>
</evidence>
<feature type="binding site" evidence="13">
    <location>
        <position position="156"/>
    </location>
    <ligand>
        <name>ATP</name>
        <dbReference type="ChEBI" id="CHEBI:30616"/>
    </ligand>
</feature>
<feature type="domain" description="2-thiouridine synthetase TtuA-like N-terminal LIM" evidence="15">
    <location>
        <begin position="2"/>
        <end position="27"/>
    </location>
</feature>
<dbReference type="GO" id="GO:0000049">
    <property type="term" value="F:tRNA binding"/>
    <property type="evidence" value="ECO:0007669"/>
    <property type="project" value="TreeGrafter"/>
</dbReference>
<dbReference type="FunFam" id="3.40.50.620:FF:000174">
    <property type="entry name" value="ATPase, PP-loop superfamily"/>
    <property type="match status" value="1"/>
</dbReference>
<dbReference type="Pfam" id="PF22082">
    <property type="entry name" value="TtuA_LIM_N"/>
    <property type="match status" value="1"/>
</dbReference>
<evidence type="ECO:0000256" key="10">
    <source>
        <dbReference type="ARBA" id="ARBA00023004"/>
    </source>
</evidence>
<comment type="cofactor">
    <cofactor evidence="1">
        <name>Mg(2+)</name>
        <dbReference type="ChEBI" id="CHEBI:18420"/>
    </cofactor>
</comment>
<dbReference type="PANTHER" id="PTHR11807">
    <property type="entry name" value="ATPASES OF THE PP SUPERFAMILY-RELATED"/>
    <property type="match status" value="1"/>
</dbReference>
<feature type="binding site" evidence="12">
    <location>
        <position position="279"/>
    </location>
    <ligand>
        <name>Zn(2+)</name>
        <dbReference type="ChEBI" id="CHEBI:29105"/>
        <label>2</label>
    </ligand>
</feature>
<feature type="binding site" evidence="12">
    <location>
        <position position="3"/>
    </location>
    <ligand>
        <name>Zn(2+)</name>
        <dbReference type="ChEBI" id="CHEBI:29105"/>
        <label>1</label>
    </ligand>
</feature>
<feature type="binding site" evidence="12">
    <location>
        <position position="276"/>
    </location>
    <ligand>
        <name>Zn(2+)</name>
        <dbReference type="ChEBI" id="CHEBI:29105"/>
        <label>2</label>
    </ligand>
</feature>
<keyword evidence="11" id="KW-0411">Iron-sulfur</keyword>
<evidence type="ECO:0000256" key="3">
    <source>
        <dbReference type="ARBA" id="ARBA00022485"/>
    </source>
</evidence>
<dbReference type="GO" id="GO:0002143">
    <property type="term" value="P:tRNA wobble position uridine thiolation"/>
    <property type="evidence" value="ECO:0007669"/>
    <property type="project" value="TreeGrafter"/>
</dbReference>
<feature type="binding site" evidence="12">
    <location>
        <position position="288"/>
    </location>
    <ligand>
        <name>Zn(2+)</name>
        <dbReference type="ChEBI" id="CHEBI:29105"/>
        <label>2</label>
    </ligand>
</feature>
<dbReference type="Gene3D" id="3.40.50.620">
    <property type="entry name" value="HUPs"/>
    <property type="match status" value="1"/>
</dbReference>
<feature type="binding site" evidence="12">
    <location>
        <position position="291"/>
    </location>
    <ligand>
        <name>Zn(2+)</name>
        <dbReference type="ChEBI" id="CHEBI:29105"/>
        <label>2</label>
    </ligand>
</feature>
<feature type="binding site" evidence="13">
    <location>
        <position position="79"/>
    </location>
    <ligand>
        <name>ATP</name>
        <dbReference type="ChEBI" id="CHEBI:30616"/>
    </ligand>
</feature>
<dbReference type="GO" id="GO:0051539">
    <property type="term" value="F:4 iron, 4 sulfur cluster binding"/>
    <property type="evidence" value="ECO:0007669"/>
    <property type="project" value="UniProtKB-KW"/>
</dbReference>
<dbReference type="SUPFAM" id="SSF52402">
    <property type="entry name" value="Adenine nucleotide alpha hydrolases-like"/>
    <property type="match status" value="1"/>
</dbReference>
<accession>A0A7C3KPB2</accession>
<dbReference type="GO" id="GO:0016740">
    <property type="term" value="F:transferase activity"/>
    <property type="evidence" value="ECO:0007669"/>
    <property type="project" value="UniProtKB-KW"/>
</dbReference>
<keyword evidence="7 12" id="KW-0862">Zinc</keyword>
<sequence>MRCTKCHNEATIYIRRHNTAFCKEHFIEYIYGQVEKAIKKYKMFEKTDKILVAVSGGKDSLALWDILNSLGYNSDGLYIDLGISEYSEKSKEVAQKFAESRNLKLHVVSIKDIYGVGIKEIAHKNRKPPCSTCGVIKRYIMNLTAKELQYKVIATGHNLDDESAILLGNILHWQIDYLKAQSPILFEDEAGFARKVKPLYRISEYETSAYCIMKKIEYILDECPMSIDAQSLRYKGMLNTLEKDSPGTKEQFYFGFLEKGKNYFIPEKREIKLNSCKICEQPTTSEICGFCRQMTKANLEPLNMKEFILRLKDSNGQV</sequence>
<protein>
    <submittedName>
        <fullName evidence="16">Adenine nucleotide alpha hydrolase family protein</fullName>
    </submittedName>
</protein>
<dbReference type="EMBL" id="DTDV01000021">
    <property type="protein sequence ID" value="HGK24392.1"/>
    <property type="molecule type" value="Genomic_DNA"/>
</dbReference>
<dbReference type="PIRSF" id="PIRSF004976">
    <property type="entry name" value="ATPase_YdaO"/>
    <property type="match status" value="1"/>
</dbReference>
<keyword evidence="5 12" id="KW-0479">Metal-binding</keyword>
<dbReference type="RefSeq" id="WP_149122503.1">
    <property type="nucleotide sequence ID" value="NZ_VTFL01000001.1"/>
</dbReference>
<feature type="binding site" evidence="12">
    <location>
        <position position="22"/>
    </location>
    <ligand>
        <name>Zn(2+)</name>
        <dbReference type="ChEBI" id="CHEBI:29105"/>
        <label>1</label>
    </ligand>
</feature>
<keyword evidence="6 13" id="KW-0547">Nucleotide-binding</keyword>
<keyword evidence="9" id="KW-0460">Magnesium</keyword>
<dbReference type="AlphaFoldDB" id="A0A7C3KPB2"/>
<evidence type="ECO:0000256" key="9">
    <source>
        <dbReference type="ARBA" id="ARBA00022842"/>
    </source>
</evidence>
<keyword evidence="10" id="KW-0408">Iron</keyword>
<keyword evidence="3" id="KW-0004">4Fe-4S</keyword>
<evidence type="ECO:0000259" key="15">
    <source>
        <dbReference type="Pfam" id="PF22082"/>
    </source>
</evidence>
<dbReference type="CDD" id="cd01993">
    <property type="entry name" value="TtuA-like"/>
    <property type="match status" value="1"/>
</dbReference>
<name>A0A7C3KPB2_DICTH</name>
<evidence type="ECO:0000256" key="11">
    <source>
        <dbReference type="ARBA" id="ARBA00023014"/>
    </source>
</evidence>
<feature type="binding site" evidence="12">
    <location>
        <position position="6"/>
    </location>
    <ligand>
        <name>Zn(2+)</name>
        <dbReference type="ChEBI" id="CHEBI:29105"/>
        <label>1</label>
    </ligand>
</feature>
<evidence type="ECO:0000256" key="2">
    <source>
        <dbReference type="ARBA" id="ARBA00001966"/>
    </source>
</evidence>
<evidence type="ECO:0000256" key="5">
    <source>
        <dbReference type="ARBA" id="ARBA00022723"/>
    </source>
</evidence>
<dbReference type="GO" id="GO:0002144">
    <property type="term" value="C:cytosolic tRNA wobble base thiouridylase complex"/>
    <property type="evidence" value="ECO:0007669"/>
    <property type="project" value="TreeGrafter"/>
</dbReference>
<evidence type="ECO:0000256" key="12">
    <source>
        <dbReference type="PIRSR" id="PIRSR004976-50"/>
    </source>
</evidence>
<dbReference type="InterPro" id="IPR035107">
    <property type="entry name" value="tRNA_thiolation_TtcA_Ctu1"/>
</dbReference>
<dbReference type="GO" id="GO:0046872">
    <property type="term" value="F:metal ion binding"/>
    <property type="evidence" value="ECO:0007669"/>
    <property type="project" value="UniProtKB-KW"/>
</dbReference>
<keyword evidence="4" id="KW-0808">Transferase</keyword>
<keyword evidence="8 13" id="KW-0067">ATP-binding</keyword>
<feature type="binding site" evidence="12">
    <location>
        <position position="25"/>
    </location>
    <ligand>
        <name>Zn(2+)</name>
        <dbReference type="ChEBI" id="CHEBI:29105"/>
        <label>1</label>
    </ligand>
</feature>
<evidence type="ECO:0000259" key="14">
    <source>
        <dbReference type="Pfam" id="PF01171"/>
    </source>
</evidence>